<dbReference type="Pfam" id="PF00571">
    <property type="entry name" value="CBS"/>
    <property type="match status" value="2"/>
</dbReference>
<evidence type="ECO:0000256" key="1">
    <source>
        <dbReference type="ARBA" id="ARBA00006750"/>
    </source>
</evidence>
<dbReference type="SMART" id="SM00116">
    <property type="entry name" value="CBS"/>
    <property type="match status" value="2"/>
</dbReference>
<dbReference type="GO" id="GO:0005737">
    <property type="term" value="C:cytoplasm"/>
    <property type="evidence" value="ECO:0007669"/>
    <property type="project" value="TreeGrafter"/>
</dbReference>
<evidence type="ECO:0000313" key="9">
    <source>
        <dbReference type="Proteomes" id="UP000186922"/>
    </source>
</evidence>
<evidence type="ECO:0000259" key="7">
    <source>
        <dbReference type="PROSITE" id="PS51371"/>
    </source>
</evidence>
<accession>A0A1D1US38</accession>
<evidence type="ECO:0000256" key="6">
    <source>
        <dbReference type="SAM" id="MobiDB-lite"/>
    </source>
</evidence>
<comment type="subunit">
    <text evidence="4">AMPK is a heterotrimer of an alpha catalytic subunit (PRKAA1 or PRKAA2), a beta (PRKAB1 or PRKAB2) and a gamma non-catalytic subunits (PRKAG1, PRKAG2 or PRKAG3). Interacts with FNIP1 and FNIP2.</text>
</comment>
<evidence type="ECO:0000256" key="2">
    <source>
        <dbReference type="ARBA" id="ARBA00022737"/>
    </source>
</evidence>
<dbReference type="GO" id="GO:0019887">
    <property type="term" value="F:protein kinase regulator activity"/>
    <property type="evidence" value="ECO:0007669"/>
    <property type="project" value="TreeGrafter"/>
</dbReference>
<dbReference type="InterPro" id="IPR046342">
    <property type="entry name" value="CBS_dom_sf"/>
</dbReference>
<dbReference type="Gene3D" id="3.10.580.10">
    <property type="entry name" value="CBS-domain"/>
    <property type="match status" value="1"/>
</dbReference>
<organism evidence="8 9">
    <name type="scientific">Ramazzottius varieornatus</name>
    <name type="common">Water bear</name>
    <name type="synonym">Tardigrade</name>
    <dbReference type="NCBI Taxonomy" id="947166"/>
    <lineage>
        <taxon>Eukaryota</taxon>
        <taxon>Metazoa</taxon>
        <taxon>Ecdysozoa</taxon>
        <taxon>Tardigrada</taxon>
        <taxon>Eutardigrada</taxon>
        <taxon>Parachela</taxon>
        <taxon>Hypsibioidea</taxon>
        <taxon>Ramazzottiidae</taxon>
        <taxon>Ramazzottius</taxon>
    </lineage>
</organism>
<feature type="domain" description="CBS" evidence="7">
    <location>
        <begin position="1"/>
        <end position="62"/>
    </location>
</feature>
<evidence type="ECO:0000256" key="5">
    <source>
        <dbReference type="PROSITE-ProRule" id="PRU00703"/>
    </source>
</evidence>
<keyword evidence="2" id="KW-0677">Repeat</keyword>
<dbReference type="PANTHER" id="PTHR13780">
    <property type="entry name" value="AMP-ACTIVATED PROTEIN KINASE, GAMMA REGULATORY SUBUNIT"/>
    <property type="match status" value="1"/>
</dbReference>
<gene>
    <name evidence="8" type="primary">RvY_02938</name>
    <name evidence="8" type="synonym">RvY_02938.2</name>
    <name evidence="8" type="ORF">RvY_02938-2</name>
</gene>
<dbReference type="InterPro" id="IPR050511">
    <property type="entry name" value="AMPK_gamma/SDS23_families"/>
</dbReference>
<evidence type="ECO:0000256" key="4">
    <source>
        <dbReference type="ARBA" id="ARBA00025878"/>
    </source>
</evidence>
<dbReference type="GO" id="GO:0031588">
    <property type="term" value="C:nucleotide-activated protein kinase complex"/>
    <property type="evidence" value="ECO:0007669"/>
    <property type="project" value="TreeGrafter"/>
</dbReference>
<feature type="region of interest" description="Disordered" evidence="6">
    <location>
        <begin position="136"/>
        <end position="164"/>
    </location>
</feature>
<dbReference type="STRING" id="947166.A0A1D1US38"/>
<comment type="similarity">
    <text evidence="1">Belongs to the 5'-AMP-activated protein kinase gamma subunit family.</text>
</comment>
<reference evidence="8 9" key="1">
    <citation type="journal article" date="2016" name="Nat. Commun.">
        <title>Extremotolerant tardigrade genome and improved radiotolerance of human cultured cells by tardigrade-unique protein.</title>
        <authorList>
            <person name="Hashimoto T."/>
            <person name="Horikawa D.D."/>
            <person name="Saito Y."/>
            <person name="Kuwahara H."/>
            <person name="Kozuka-Hata H."/>
            <person name="Shin-I T."/>
            <person name="Minakuchi Y."/>
            <person name="Ohishi K."/>
            <person name="Motoyama A."/>
            <person name="Aizu T."/>
            <person name="Enomoto A."/>
            <person name="Kondo K."/>
            <person name="Tanaka S."/>
            <person name="Hara Y."/>
            <person name="Koshikawa S."/>
            <person name="Sagara H."/>
            <person name="Miura T."/>
            <person name="Yokobori S."/>
            <person name="Miyagawa K."/>
            <person name="Suzuki Y."/>
            <person name="Kubo T."/>
            <person name="Oyama M."/>
            <person name="Kohara Y."/>
            <person name="Fujiyama A."/>
            <person name="Arakawa K."/>
            <person name="Katayama T."/>
            <person name="Toyoda A."/>
            <person name="Kunieda T."/>
        </authorList>
    </citation>
    <scope>NUCLEOTIDE SEQUENCE [LARGE SCALE GENOMIC DNA]</scope>
    <source>
        <strain evidence="8 9">YOKOZUNA-1</strain>
    </source>
</reference>
<sequence>MGTYSNLETVLPETSLSEVLRKFGRSHVSALPVVDNSGKLLDVYAKYDVMNLAANKTYGMSTKTVHQALLERSELQWTEEVCTCDLDDQLSTVLEIIMKSDVHRVIVLSEERVVGMVSLSDILSFLVLNSGDTSKDKRREEQGVVEDGPYYEPGSPLPHGETAV</sequence>
<dbReference type="AlphaFoldDB" id="A0A1D1US38"/>
<comment type="caution">
    <text evidence="8">The sequence shown here is derived from an EMBL/GenBank/DDBJ whole genome shotgun (WGS) entry which is preliminary data.</text>
</comment>
<keyword evidence="3 5" id="KW-0129">CBS domain</keyword>
<dbReference type="OrthoDB" id="449052at2759"/>
<dbReference type="InterPro" id="IPR000644">
    <property type="entry name" value="CBS_dom"/>
</dbReference>
<protein>
    <recommendedName>
        <fullName evidence="7">CBS domain-containing protein</fullName>
    </recommendedName>
</protein>
<keyword evidence="9" id="KW-1185">Reference proteome</keyword>
<dbReference type="EMBL" id="BDGG01000001">
    <property type="protein sequence ID" value="GAU90532.1"/>
    <property type="molecule type" value="Genomic_DNA"/>
</dbReference>
<dbReference type="GO" id="GO:0019901">
    <property type="term" value="F:protein kinase binding"/>
    <property type="evidence" value="ECO:0007669"/>
    <property type="project" value="TreeGrafter"/>
</dbReference>
<dbReference type="PANTHER" id="PTHR13780:SF35">
    <property type="entry name" value="LD22662P"/>
    <property type="match status" value="1"/>
</dbReference>
<feature type="domain" description="CBS" evidence="7">
    <location>
        <begin position="77"/>
        <end position="133"/>
    </location>
</feature>
<proteinExistence type="inferred from homology"/>
<dbReference type="GO" id="GO:0016208">
    <property type="term" value="F:AMP binding"/>
    <property type="evidence" value="ECO:0007669"/>
    <property type="project" value="TreeGrafter"/>
</dbReference>
<evidence type="ECO:0000256" key="3">
    <source>
        <dbReference type="ARBA" id="ARBA00023122"/>
    </source>
</evidence>
<dbReference type="SUPFAM" id="SSF54631">
    <property type="entry name" value="CBS-domain pair"/>
    <property type="match status" value="1"/>
</dbReference>
<dbReference type="GO" id="GO:0005634">
    <property type="term" value="C:nucleus"/>
    <property type="evidence" value="ECO:0007669"/>
    <property type="project" value="TreeGrafter"/>
</dbReference>
<evidence type="ECO:0000313" key="8">
    <source>
        <dbReference type="EMBL" id="GAU90532.1"/>
    </source>
</evidence>
<dbReference type="PROSITE" id="PS51371">
    <property type="entry name" value="CBS"/>
    <property type="match status" value="2"/>
</dbReference>
<dbReference type="Proteomes" id="UP000186922">
    <property type="component" value="Unassembled WGS sequence"/>
</dbReference>
<name>A0A1D1US38_RAMVA</name>